<evidence type="ECO:0000256" key="1">
    <source>
        <dbReference type="SAM" id="Coils"/>
    </source>
</evidence>
<feature type="compositionally biased region" description="Acidic residues" evidence="2">
    <location>
        <begin position="177"/>
        <end position="199"/>
    </location>
</feature>
<accession>A0A7S1PIA1</accession>
<feature type="coiled-coil region" evidence="1">
    <location>
        <begin position="501"/>
        <end position="537"/>
    </location>
</feature>
<evidence type="ECO:0000256" key="2">
    <source>
        <dbReference type="SAM" id="MobiDB-lite"/>
    </source>
</evidence>
<protein>
    <submittedName>
        <fullName evidence="3">Uncharacterized protein</fullName>
    </submittedName>
</protein>
<reference evidence="3" key="1">
    <citation type="submission" date="2021-01" db="EMBL/GenBank/DDBJ databases">
        <authorList>
            <person name="Corre E."/>
            <person name="Pelletier E."/>
            <person name="Niang G."/>
            <person name="Scheremetjew M."/>
            <person name="Finn R."/>
            <person name="Kale V."/>
            <person name="Holt S."/>
            <person name="Cochrane G."/>
            <person name="Meng A."/>
            <person name="Brown T."/>
            <person name="Cohen L."/>
        </authorList>
    </citation>
    <scope>NUCLEOTIDE SEQUENCE</scope>
    <source>
        <strain evidence="3">WS</strain>
    </source>
</reference>
<organism evidence="3">
    <name type="scientific">Percolomonas cosmopolitus</name>
    <dbReference type="NCBI Taxonomy" id="63605"/>
    <lineage>
        <taxon>Eukaryota</taxon>
        <taxon>Discoba</taxon>
        <taxon>Heterolobosea</taxon>
        <taxon>Tetramitia</taxon>
        <taxon>Eutetramitia</taxon>
        <taxon>Percolomonadidae</taxon>
        <taxon>Percolomonas</taxon>
    </lineage>
</organism>
<proteinExistence type="predicted"/>
<name>A0A7S1PIA1_9EUKA</name>
<dbReference type="AlphaFoldDB" id="A0A7S1PIA1"/>
<dbReference type="EMBL" id="HBGD01008903">
    <property type="protein sequence ID" value="CAD9084082.1"/>
    <property type="molecule type" value="Transcribed_RNA"/>
</dbReference>
<feature type="region of interest" description="Disordered" evidence="2">
    <location>
        <begin position="256"/>
        <end position="320"/>
    </location>
</feature>
<feature type="compositionally biased region" description="Polar residues" evidence="2">
    <location>
        <begin position="306"/>
        <end position="315"/>
    </location>
</feature>
<feature type="region of interest" description="Disordered" evidence="2">
    <location>
        <begin position="63"/>
        <end position="92"/>
    </location>
</feature>
<feature type="region of interest" description="Disordered" evidence="2">
    <location>
        <begin position="165"/>
        <end position="199"/>
    </location>
</feature>
<sequence>MSSSTTASSSTASHHPTTHTTSFLLHLPYWHITNIASHKFPKCQQLICDDLLRERKRWRRSGRMDRGSIGLAQQGEEGNGMGDGDGRERRDVGMRGGVEASAAGGGVDNVGGSTAYVPRMHAKRIIDRDHGIIEIAPNLEVRIQREVGASSQLNLLQQQQKAAKRKKIEKKKKEERGGDEDGENDGEEDITTFDNEVNDEVESEIVASGGTKTTTTTTTSQRPVAVSDITRNIGITMSGRLRRERHKKMEMIVPSRLVMNEEDSQSQTRAISAPRNTDFDEEARREEQDSDEEGKEKQHVPCAIPSATTTTLSDSNPPPPNLYTTYTYTLIFRISKEALQEKQTTAAKKRKNIYAALVQAVSPEKPHDLLHGEDGKPFIRVQNTSDTNIIPLKLEELQDDEEGRSYYSFTSTFTLQKSEETRLFRVQLHVFDSSSEAKIERFVESATKGDGSKASILSILSVDLNLSIKKKRKAHTRKRKRSGEEQDADEIRKRLSEIITIKDYKKLLKKLTNVRDNLSLEERYEAEELTIDRLKLEHLDIGDLRYLAKMSQYSSENRLDHHFGMDLPFSIRQDGFEELETFFDECEEAESKRRQLNSGQTNDRA</sequence>
<keyword evidence="1" id="KW-0175">Coiled coil</keyword>
<evidence type="ECO:0000313" key="3">
    <source>
        <dbReference type="EMBL" id="CAD9084082.1"/>
    </source>
</evidence>
<gene>
    <name evidence="3" type="ORF">PCOS0759_LOCUS7336</name>
</gene>